<dbReference type="PIRSF" id="PIRSF001467">
    <property type="entry name" value="Peptidylpro_ismrse"/>
    <property type="match status" value="1"/>
</dbReference>
<dbReference type="Gene3D" id="2.40.100.10">
    <property type="entry name" value="Cyclophilin-like"/>
    <property type="match status" value="1"/>
</dbReference>
<proteinExistence type="predicted"/>
<dbReference type="EC" id="5.2.1.8" evidence="1"/>
<dbReference type="GO" id="GO:0003755">
    <property type="term" value="F:peptidyl-prolyl cis-trans isomerase activity"/>
    <property type="evidence" value="ECO:0007669"/>
    <property type="project" value="UniProtKB-KW"/>
</dbReference>
<dbReference type="InterPro" id="IPR002130">
    <property type="entry name" value="Cyclophilin-type_PPIase_dom"/>
</dbReference>
<dbReference type="GO" id="GO:0005737">
    <property type="term" value="C:cytoplasm"/>
    <property type="evidence" value="ECO:0007669"/>
    <property type="project" value="TreeGrafter"/>
</dbReference>
<dbReference type="AlphaFoldDB" id="A0A7E4VSD3"/>
<evidence type="ECO:0000313" key="6">
    <source>
        <dbReference type="WBParaSite" id="Pan_g23596.t1"/>
    </source>
</evidence>
<evidence type="ECO:0000313" key="5">
    <source>
        <dbReference type="Proteomes" id="UP000492821"/>
    </source>
</evidence>
<dbReference type="Pfam" id="PF00160">
    <property type="entry name" value="Pro_isomerase"/>
    <property type="match status" value="1"/>
</dbReference>
<accession>A0A7E4VSD3</accession>
<dbReference type="PROSITE" id="PS50072">
    <property type="entry name" value="CSA_PPIASE_2"/>
    <property type="match status" value="1"/>
</dbReference>
<organism evidence="5 6">
    <name type="scientific">Panagrellus redivivus</name>
    <name type="common">Microworm</name>
    <dbReference type="NCBI Taxonomy" id="6233"/>
    <lineage>
        <taxon>Eukaryota</taxon>
        <taxon>Metazoa</taxon>
        <taxon>Ecdysozoa</taxon>
        <taxon>Nematoda</taxon>
        <taxon>Chromadorea</taxon>
        <taxon>Rhabditida</taxon>
        <taxon>Tylenchina</taxon>
        <taxon>Panagrolaimomorpha</taxon>
        <taxon>Panagrolaimoidea</taxon>
        <taxon>Panagrolaimidae</taxon>
        <taxon>Panagrellus</taxon>
    </lineage>
</organism>
<reference evidence="5" key="1">
    <citation type="journal article" date="2013" name="Genetics">
        <title>The draft genome and transcriptome of Panagrellus redivivus are shaped by the harsh demands of a free-living lifestyle.</title>
        <authorList>
            <person name="Srinivasan J."/>
            <person name="Dillman A.R."/>
            <person name="Macchietto M.G."/>
            <person name="Heikkinen L."/>
            <person name="Lakso M."/>
            <person name="Fracchia K.M."/>
            <person name="Antoshechkin I."/>
            <person name="Mortazavi A."/>
            <person name="Wong G."/>
            <person name="Sternberg P.W."/>
        </authorList>
    </citation>
    <scope>NUCLEOTIDE SEQUENCE [LARGE SCALE GENOMIC DNA]</scope>
    <source>
        <strain evidence="5">MT8872</strain>
    </source>
</reference>
<dbReference type="PANTHER" id="PTHR11071">
    <property type="entry name" value="PEPTIDYL-PROLYL CIS-TRANS ISOMERASE"/>
    <property type="match status" value="1"/>
</dbReference>
<reference evidence="6" key="2">
    <citation type="submission" date="2020-10" db="UniProtKB">
        <authorList>
            <consortium name="WormBaseParasite"/>
        </authorList>
    </citation>
    <scope>IDENTIFICATION</scope>
</reference>
<sequence length="198" mass="22193">MGLVLGIPEYLCHPSDENGDPIPYHRMNPRVYLDFATAAGDDLGRITIRLSADTHPLLSENFRQLCTGERKVRTQRLHYKFSPIHTVQPKEGIISGGDIVHHNGHGGQSAVVGMNFVDCQETLKPRRGSVCMLNQSHKSNRFDSHFFILTKDPEKLEDGVCFGHVEDGMDVLDYITWYYGTNTGNPAVPLVIKDCDQL</sequence>
<evidence type="ECO:0000256" key="1">
    <source>
        <dbReference type="ARBA" id="ARBA00013194"/>
    </source>
</evidence>
<dbReference type="Proteomes" id="UP000492821">
    <property type="component" value="Unassembled WGS sequence"/>
</dbReference>
<keyword evidence="3" id="KW-0413">Isomerase</keyword>
<dbReference type="WBParaSite" id="Pan_g23596.t1">
    <property type="protein sequence ID" value="Pan_g23596.t1"/>
    <property type="gene ID" value="Pan_g23596"/>
</dbReference>
<feature type="domain" description="PPIase cyclophilin-type" evidence="4">
    <location>
        <begin position="37"/>
        <end position="197"/>
    </location>
</feature>
<dbReference type="InterPro" id="IPR024936">
    <property type="entry name" value="Cyclophilin-type_PPIase"/>
</dbReference>
<dbReference type="InterPro" id="IPR029000">
    <property type="entry name" value="Cyclophilin-like_dom_sf"/>
</dbReference>
<keyword evidence="2" id="KW-0697">Rotamase</keyword>
<evidence type="ECO:0000256" key="2">
    <source>
        <dbReference type="ARBA" id="ARBA00023110"/>
    </source>
</evidence>
<dbReference type="SUPFAM" id="SSF50891">
    <property type="entry name" value="Cyclophilin-like"/>
    <property type="match status" value="1"/>
</dbReference>
<protein>
    <recommendedName>
        <fullName evidence="1">peptidylprolyl isomerase</fullName>
        <ecNumber evidence="1">5.2.1.8</ecNumber>
    </recommendedName>
</protein>
<name>A0A7E4VSD3_PANRE</name>
<dbReference type="GO" id="GO:0016018">
    <property type="term" value="F:cyclosporin A binding"/>
    <property type="evidence" value="ECO:0007669"/>
    <property type="project" value="TreeGrafter"/>
</dbReference>
<evidence type="ECO:0000256" key="3">
    <source>
        <dbReference type="ARBA" id="ARBA00023235"/>
    </source>
</evidence>
<dbReference type="PANTHER" id="PTHR11071:SF561">
    <property type="entry name" value="PEPTIDYL-PROLYL CIS-TRANS ISOMERASE D-RELATED"/>
    <property type="match status" value="1"/>
</dbReference>
<evidence type="ECO:0000259" key="4">
    <source>
        <dbReference type="PROSITE" id="PS50072"/>
    </source>
</evidence>
<keyword evidence="5" id="KW-1185">Reference proteome</keyword>
<dbReference type="GO" id="GO:0006457">
    <property type="term" value="P:protein folding"/>
    <property type="evidence" value="ECO:0007669"/>
    <property type="project" value="TreeGrafter"/>
</dbReference>